<reference evidence="1 2" key="1">
    <citation type="submission" date="2019-12" db="EMBL/GenBank/DDBJ databases">
        <authorList>
            <person name="Alioto T."/>
            <person name="Alioto T."/>
            <person name="Gomez Garrido J."/>
        </authorList>
    </citation>
    <scope>NUCLEOTIDE SEQUENCE [LARGE SCALE GENOMIC DNA]</scope>
</reference>
<dbReference type="EMBL" id="CACTIH010003934">
    <property type="protein sequence ID" value="CAA2987579.1"/>
    <property type="molecule type" value="Genomic_DNA"/>
</dbReference>
<organism evidence="1 2">
    <name type="scientific">Olea europaea subsp. europaea</name>
    <dbReference type="NCBI Taxonomy" id="158383"/>
    <lineage>
        <taxon>Eukaryota</taxon>
        <taxon>Viridiplantae</taxon>
        <taxon>Streptophyta</taxon>
        <taxon>Embryophyta</taxon>
        <taxon>Tracheophyta</taxon>
        <taxon>Spermatophyta</taxon>
        <taxon>Magnoliopsida</taxon>
        <taxon>eudicotyledons</taxon>
        <taxon>Gunneridae</taxon>
        <taxon>Pentapetalae</taxon>
        <taxon>asterids</taxon>
        <taxon>lamiids</taxon>
        <taxon>Lamiales</taxon>
        <taxon>Oleaceae</taxon>
        <taxon>Oleeae</taxon>
        <taxon>Olea</taxon>
    </lineage>
</organism>
<sequence>MNKIWLLKEDLFWGIWSQTIDIKLQEWAEPLHCPRLRFLQLVFSTVVEGNARTGISNGSKVQEEKKRRGEEFTGYRNGIVEEKPRKKVNAKLPTGLSKTPKFKFQFNCKRNPFLLAAAMVICAKWSDSRFALLLAAAADGRRLAANDNANPSNLQSDC</sequence>
<keyword evidence="2" id="KW-1185">Reference proteome</keyword>
<dbReference type="AlphaFoldDB" id="A0A8S0S7M2"/>
<dbReference type="Gramene" id="OE9A121032T1">
    <property type="protein sequence ID" value="OE9A121032C1"/>
    <property type="gene ID" value="OE9A121032"/>
</dbReference>
<name>A0A8S0S7M2_OLEEU</name>
<evidence type="ECO:0000313" key="1">
    <source>
        <dbReference type="EMBL" id="CAA2987579.1"/>
    </source>
</evidence>
<evidence type="ECO:0000313" key="2">
    <source>
        <dbReference type="Proteomes" id="UP000594638"/>
    </source>
</evidence>
<comment type="caution">
    <text evidence="1">The sequence shown here is derived from an EMBL/GenBank/DDBJ whole genome shotgun (WGS) entry which is preliminary data.</text>
</comment>
<accession>A0A8S0S7M2</accession>
<gene>
    <name evidence="1" type="ORF">OLEA9_A121032</name>
</gene>
<proteinExistence type="predicted"/>
<dbReference type="Proteomes" id="UP000594638">
    <property type="component" value="Unassembled WGS sequence"/>
</dbReference>
<protein>
    <submittedName>
        <fullName evidence="1">Uncharacterized protein</fullName>
    </submittedName>
</protein>